<evidence type="ECO:0000256" key="10">
    <source>
        <dbReference type="ARBA" id="ARBA00023273"/>
    </source>
</evidence>
<dbReference type="STRING" id="225164.V4B3M0"/>
<dbReference type="CTD" id="20230463"/>
<name>V4B3M0_LOTGI</name>
<dbReference type="RefSeq" id="XP_009044472.1">
    <property type="nucleotide sequence ID" value="XM_009046224.1"/>
</dbReference>
<dbReference type="Pfam" id="PF14933">
    <property type="entry name" value="CEP19"/>
    <property type="match status" value="1"/>
</dbReference>
<dbReference type="KEGG" id="lgi:LOTGIDRAFT_109371"/>
<evidence type="ECO:0000256" key="5">
    <source>
        <dbReference type="ARBA" id="ARBA00022015"/>
    </source>
</evidence>
<reference evidence="11 12" key="1">
    <citation type="journal article" date="2013" name="Nature">
        <title>Insights into bilaterian evolution from three spiralian genomes.</title>
        <authorList>
            <person name="Simakov O."/>
            <person name="Marletaz F."/>
            <person name="Cho S.J."/>
            <person name="Edsinger-Gonzales E."/>
            <person name="Havlak P."/>
            <person name="Hellsten U."/>
            <person name="Kuo D.H."/>
            <person name="Larsson T."/>
            <person name="Lv J."/>
            <person name="Arendt D."/>
            <person name="Savage R."/>
            <person name="Osoegawa K."/>
            <person name="de Jong P."/>
            <person name="Grimwood J."/>
            <person name="Chapman J.A."/>
            <person name="Shapiro H."/>
            <person name="Aerts A."/>
            <person name="Otillar R.P."/>
            <person name="Terry A.Y."/>
            <person name="Boore J.L."/>
            <person name="Grigoriev I.V."/>
            <person name="Lindberg D.R."/>
            <person name="Seaver E.C."/>
            <person name="Weisblat D.A."/>
            <person name="Putnam N.H."/>
            <person name="Rokhsar D.S."/>
        </authorList>
    </citation>
    <scope>NUCLEOTIDE SEQUENCE [LARGE SCALE GENOMIC DNA]</scope>
</reference>
<evidence type="ECO:0000313" key="11">
    <source>
        <dbReference type="EMBL" id="ESP04963.1"/>
    </source>
</evidence>
<evidence type="ECO:0000256" key="9">
    <source>
        <dbReference type="ARBA" id="ARBA00023212"/>
    </source>
</evidence>
<dbReference type="GO" id="GO:0000922">
    <property type="term" value="C:spindle pole"/>
    <property type="evidence" value="ECO:0007669"/>
    <property type="project" value="TreeGrafter"/>
</dbReference>
<dbReference type="GeneID" id="20230463"/>
<keyword evidence="8" id="KW-0969">Cilium</keyword>
<keyword evidence="10" id="KW-0966">Cell projection</keyword>
<dbReference type="PANTHER" id="PTHR31539:SF1">
    <property type="entry name" value="CENTROSOMAL PROTEIN OF 19 KDA"/>
    <property type="match status" value="1"/>
</dbReference>
<protein>
    <recommendedName>
        <fullName evidence="5">Centrosomal protein of 19 kDa</fullName>
    </recommendedName>
</protein>
<keyword evidence="7" id="KW-0970">Cilium biogenesis/degradation</keyword>
<keyword evidence="6" id="KW-0963">Cytoplasm</keyword>
<dbReference type="EMBL" id="KB199651">
    <property type="protein sequence ID" value="ESP04963.1"/>
    <property type="molecule type" value="Genomic_DNA"/>
</dbReference>
<comment type="subcellular location">
    <subcellularLocation>
        <location evidence="2">Cytoplasm</location>
        <location evidence="2">Cytoskeleton</location>
        <location evidence="2">Cilium basal body</location>
    </subcellularLocation>
    <subcellularLocation>
        <location evidence="1">Cytoplasm</location>
        <location evidence="1">Cytoskeleton</location>
        <location evidence="1">Microtubule organizing center</location>
        <location evidence="1">Centrosome</location>
        <location evidence="1">Centriole</location>
    </subcellularLocation>
    <subcellularLocation>
        <location evidence="3">Cytoplasm</location>
        <location evidence="3">Cytoskeleton</location>
        <location evidence="3">Spindle</location>
    </subcellularLocation>
</comment>
<sequence>MEENDFLVKKCGLKFDPVGLVISYVDMHTNKMRRRTMPLRDFDKNSKIDNVVLELQDSKHKRFINLIPRGQLVRLLTIAKDKLTGMSLEASLARNNDLDKIDPEENLNKVDEETLQRKKLRMDALFERNRKKPDDPDFQYDIEVDFDNEAKIESCGWDSDSDGEF</sequence>
<proteinExistence type="inferred from homology"/>
<evidence type="ECO:0000256" key="7">
    <source>
        <dbReference type="ARBA" id="ARBA00022794"/>
    </source>
</evidence>
<dbReference type="Proteomes" id="UP000030746">
    <property type="component" value="Unassembled WGS sequence"/>
</dbReference>
<dbReference type="InterPro" id="IPR029412">
    <property type="entry name" value="CEP19"/>
</dbReference>
<dbReference type="AlphaFoldDB" id="V4B3M0"/>
<gene>
    <name evidence="11" type="ORF">LOTGIDRAFT_109371</name>
</gene>
<evidence type="ECO:0000256" key="6">
    <source>
        <dbReference type="ARBA" id="ARBA00022490"/>
    </source>
</evidence>
<dbReference type="GO" id="GO:0034454">
    <property type="term" value="P:microtubule anchoring at centrosome"/>
    <property type="evidence" value="ECO:0007669"/>
    <property type="project" value="TreeGrafter"/>
</dbReference>
<evidence type="ECO:0000256" key="4">
    <source>
        <dbReference type="ARBA" id="ARBA00009371"/>
    </source>
</evidence>
<dbReference type="GO" id="GO:0097712">
    <property type="term" value="P:vesicle targeting, trans-Golgi to periciliary membrane compartment"/>
    <property type="evidence" value="ECO:0007669"/>
    <property type="project" value="TreeGrafter"/>
</dbReference>
<dbReference type="GO" id="GO:0005813">
    <property type="term" value="C:centrosome"/>
    <property type="evidence" value="ECO:0007669"/>
    <property type="project" value="TreeGrafter"/>
</dbReference>
<dbReference type="GO" id="GO:0036064">
    <property type="term" value="C:ciliary basal body"/>
    <property type="evidence" value="ECO:0007669"/>
    <property type="project" value="TreeGrafter"/>
</dbReference>
<organism evidence="11 12">
    <name type="scientific">Lottia gigantea</name>
    <name type="common">Giant owl limpet</name>
    <dbReference type="NCBI Taxonomy" id="225164"/>
    <lineage>
        <taxon>Eukaryota</taxon>
        <taxon>Metazoa</taxon>
        <taxon>Spiralia</taxon>
        <taxon>Lophotrochozoa</taxon>
        <taxon>Mollusca</taxon>
        <taxon>Gastropoda</taxon>
        <taxon>Patellogastropoda</taxon>
        <taxon>Lottioidea</taxon>
        <taxon>Lottiidae</taxon>
        <taxon>Lottia</taxon>
    </lineage>
</organism>
<keyword evidence="9" id="KW-0206">Cytoskeleton</keyword>
<dbReference type="PANTHER" id="PTHR31539">
    <property type="entry name" value="CENTROSOMAL PROTEIN OF 19K CEP19"/>
    <property type="match status" value="1"/>
</dbReference>
<evidence type="ECO:0000256" key="2">
    <source>
        <dbReference type="ARBA" id="ARBA00004120"/>
    </source>
</evidence>
<comment type="similarity">
    <text evidence="4">Belongs to the CEP19 family.</text>
</comment>
<dbReference type="OrthoDB" id="2163581at2759"/>
<keyword evidence="12" id="KW-1185">Reference proteome</keyword>
<accession>V4B3M0</accession>
<dbReference type="OMA" id="SCAGTHN"/>
<dbReference type="HOGENOM" id="CLU_113348_0_0_1"/>
<dbReference type="GO" id="GO:0005814">
    <property type="term" value="C:centriole"/>
    <property type="evidence" value="ECO:0007669"/>
    <property type="project" value="UniProtKB-SubCell"/>
</dbReference>
<evidence type="ECO:0000313" key="12">
    <source>
        <dbReference type="Proteomes" id="UP000030746"/>
    </source>
</evidence>
<evidence type="ECO:0000256" key="8">
    <source>
        <dbReference type="ARBA" id="ARBA00023069"/>
    </source>
</evidence>
<evidence type="ECO:0000256" key="3">
    <source>
        <dbReference type="ARBA" id="ARBA00004186"/>
    </source>
</evidence>
<evidence type="ECO:0000256" key="1">
    <source>
        <dbReference type="ARBA" id="ARBA00004114"/>
    </source>
</evidence>